<dbReference type="AlphaFoldDB" id="A0A210PUW5"/>
<comment type="subcellular location">
    <subcellularLocation>
        <location evidence="1">Cytoplasm</location>
    </subcellularLocation>
</comment>
<dbReference type="CDD" id="cd01671">
    <property type="entry name" value="CARD"/>
    <property type="match status" value="1"/>
</dbReference>
<dbReference type="InterPro" id="IPR011029">
    <property type="entry name" value="DEATH-like_dom_sf"/>
</dbReference>
<dbReference type="InterPro" id="IPR007111">
    <property type="entry name" value="NACHT_NTPase"/>
</dbReference>
<dbReference type="Gene3D" id="1.10.533.10">
    <property type="entry name" value="Death Domain, Fas"/>
    <property type="match status" value="1"/>
</dbReference>
<dbReference type="Pfam" id="PF13516">
    <property type="entry name" value="LRR_6"/>
    <property type="match status" value="1"/>
</dbReference>
<comment type="caution">
    <text evidence="10">The sequence shown here is derived from an EMBL/GenBank/DDBJ whole genome shotgun (WGS) entry which is preliminary data.</text>
</comment>
<dbReference type="Pfam" id="PF18738">
    <property type="entry name" value="HEPN_DZIP3"/>
    <property type="match status" value="1"/>
</dbReference>
<dbReference type="PANTHER" id="PTHR46844">
    <property type="entry name" value="SLR5058 PROTEIN"/>
    <property type="match status" value="1"/>
</dbReference>
<dbReference type="Pfam" id="PF05729">
    <property type="entry name" value="NACHT"/>
    <property type="match status" value="1"/>
</dbReference>
<dbReference type="InterPro" id="IPR027417">
    <property type="entry name" value="P-loop_NTPase"/>
</dbReference>
<dbReference type="GO" id="GO:0045087">
    <property type="term" value="P:innate immune response"/>
    <property type="evidence" value="ECO:0007669"/>
    <property type="project" value="UniProtKB-KW"/>
</dbReference>
<feature type="domain" description="CARD" evidence="9">
    <location>
        <begin position="269"/>
        <end position="345"/>
    </location>
</feature>
<dbReference type="Gene3D" id="3.80.10.10">
    <property type="entry name" value="Ribonuclease Inhibitor"/>
    <property type="match status" value="1"/>
</dbReference>
<organism evidence="10 11">
    <name type="scientific">Mizuhopecten yessoensis</name>
    <name type="common">Japanese scallop</name>
    <name type="synonym">Patinopecten yessoensis</name>
    <dbReference type="NCBI Taxonomy" id="6573"/>
    <lineage>
        <taxon>Eukaryota</taxon>
        <taxon>Metazoa</taxon>
        <taxon>Spiralia</taxon>
        <taxon>Lophotrochozoa</taxon>
        <taxon>Mollusca</taxon>
        <taxon>Bivalvia</taxon>
        <taxon>Autobranchia</taxon>
        <taxon>Pteriomorphia</taxon>
        <taxon>Pectinida</taxon>
        <taxon>Pectinoidea</taxon>
        <taxon>Pectinidae</taxon>
        <taxon>Mizuhopecten</taxon>
    </lineage>
</organism>
<evidence type="ECO:0000256" key="1">
    <source>
        <dbReference type="ARBA" id="ARBA00004496"/>
    </source>
</evidence>
<dbReference type="PANTHER" id="PTHR46844:SF1">
    <property type="entry name" value="SLR5058 PROTEIN"/>
    <property type="match status" value="1"/>
</dbReference>
<dbReference type="SUPFAM" id="SSF52047">
    <property type="entry name" value="RNI-like"/>
    <property type="match status" value="1"/>
</dbReference>
<proteinExistence type="predicted"/>
<feature type="region of interest" description="Disordered" evidence="8">
    <location>
        <begin position="1"/>
        <end position="43"/>
    </location>
</feature>
<dbReference type="GO" id="GO:0042981">
    <property type="term" value="P:regulation of apoptotic process"/>
    <property type="evidence" value="ECO:0007669"/>
    <property type="project" value="InterPro"/>
</dbReference>
<evidence type="ECO:0000313" key="10">
    <source>
        <dbReference type="EMBL" id="OWF40290.1"/>
    </source>
</evidence>
<dbReference type="OrthoDB" id="10071976at2759"/>
<evidence type="ECO:0000256" key="3">
    <source>
        <dbReference type="ARBA" id="ARBA00022588"/>
    </source>
</evidence>
<reference evidence="10 11" key="1">
    <citation type="journal article" date="2017" name="Nat. Ecol. Evol.">
        <title>Scallop genome provides insights into evolution of bilaterian karyotype and development.</title>
        <authorList>
            <person name="Wang S."/>
            <person name="Zhang J."/>
            <person name="Jiao W."/>
            <person name="Li J."/>
            <person name="Xun X."/>
            <person name="Sun Y."/>
            <person name="Guo X."/>
            <person name="Huan P."/>
            <person name="Dong B."/>
            <person name="Zhang L."/>
            <person name="Hu X."/>
            <person name="Sun X."/>
            <person name="Wang J."/>
            <person name="Zhao C."/>
            <person name="Wang Y."/>
            <person name="Wang D."/>
            <person name="Huang X."/>
            <person name="Wang R."/>
            <person name="Lv J."/>
            <person name="Li Y."/>
            <person name="Zhang Z."/>
            <person name="Liu B."/>
            <person name="Lu W."/>
            <person name="Hui Y."/>
            <person name="Liang J."/>
            <person name="Zhou Z."/>
            <person name="Hou R."/>
            <person name="Li X."/>
            <person name="Liu Y."/>
            <person name="Li H."/>
            <person name="Ning X."/>
            <person name="Lin Y."/>
            <person name="Zhao L."/>
            <person name="Xing Q."/>
            <person name="Dou J."/>
            <person name="Li Y."/>
            <person name="Mao J."/>
            <person name="Guo H."/>
            <person name="Dou H."/>
            <person name="Li T."/>
            <person name="Mu C."/>
            <person name="Jiang W."/>
            <person name="Fu Q."/>
            <person name="Fu X."/>
            <person name="Miao Y."/>
            <person name="Liu J."/>
            <person name="Yu Q."/>
            <person name="Li R."/>
            <person name="Liao H."/>
            <person name="Li X."/>
            <person name="Kong Y."/>
            <person name="Jiang Z."/>
            <person name="Chourrout D."/>
            <person name="Li R."/>
            <person name="Bao Z."/>
        </authorList>
    </citation>
    <scope>NUCLEOTIDE SEQUENCE [LARGE SCALE GENOMIC DNA]</scope>
    <source>
        <strain evidence="10 11">PY_sf001</strain>
    </source>
</reference>
<keyword evidence="2" id="KW-0963">Cytoplasm</keyword>
<evidence type="ECO:0000256" key="6">
    <source>
        <dbReference type="ARBA" id="ARBA00022843"/>
    </source>
</evidence>
<dbReference type="Pfam" id="PF00619">
    <property type="entry name" value="CARD"/>
    <property type="match status" value="1"/>
</dbReference>
<name>A0A210PUW5_MIZYE</name>
<dbReference type="Gene3D" id="3.40.50.300">
    <property type="entry name" value="P-loop containing nucleotide triphosphate hydrolases"/>
    <property type="match status" value="1"/>
</dbReference>
<dbReference type="SUPFAM" id="SSF47986">
    <property type="entry name" value="DEATH domain"/>
    <property type="match status" value="1"/>
</dbReference>
<dbReference type="PROSITE" id="PS50209">
    <property type="entry name" value="CARD"/>
    <property type="match status" value="1"/>
</dbReference>
<feature type="region of interest" description="Disordered" evidence="8">
    <location>
        <begin position="246"/>
        <end position="272"/>
    </location>
</feature>
<keyword evidence="5" id="KW-0067">ATP-binding</keyword>
<dbReference type="EMBL" id="NEDP02005476">
    <property type="protein sequence ID" value="OWF40290.1"/>
    <property type="molecule type" value="Genomic_DNA"/>
</dbReference>
<gene>
    <name evidence="10" type="ORF">KP79_PYT16842</name>
</gene>
<evidence type="ECO:0000256" key="4">
    <source>
        <dbReference type="ARBA" id="ARBA00022741"/>
    </source>
</evidence>
<keyword evidence="7" id="KW-0391">Immunity</keyword>
<protein>
    <submittedName>
        <fullName evidence="10">NLR family CARD domain-containing protein 4</fullName>
    </submittedName>
</protein>
<dbReference type="InterPro" id="IPR032675">
    <property type="entry name" value="LRR_dom_sf"/>
</dbReference>
<feature type="compositionally biased region" description="Basic and acidic residues" evidence="8">
    <location>
        <begin position="802"/>
        <end position="815"/>
    </location>
</feature>
<evidence type="ECO:0000256" key="2">
    <source>
        <dbReference type="ARBA" id="ARBA00022490"/>
    </source>
</evidence>
<evidence type="ECO:0000259" key="9">
    <source>
        <dbReference type="PROSITE" id="PS50209"/>
    </source>
</evidence>
<keyword evidence="6" id="KW-0832">Ubl conjugation</keyword>
<dbReference type="InterPro" id="IPR041249">
    <property type="entry name" value="HEPN_DZIP3"/>
</dbReference>
<keyword evidence="3" id="KW-0399">Innate immunity</keyword>
<evidence type="ECO:0000256" key="5">
    <source>
        <dbReference type="ARBA" id="ARBA00022840"/>
    </source>
</evidence>
<dbReference type="InterPro" id="IPR001315">
    <property type="entry name" value="CARD"/>
</dbReference>
<evidence type="ECO:0000256" key="8">
    <source>
        <dbReference type="SAM" id="MobiDB-lite"/>
    </source>
</evidence>
<dbReference type="GO" id="GO:0005524">
    <property type="term" value="F:ATP binding"/>
    <property type="evidence" value="ECO:0007669"/>
    <property type="project" value="UniProtKB-KW"/>
</dbReference>
<keyword evidence="4" id="KW-0547">Nucleotide-binding</keyword>
<sequence>MDAVKPPDIEITAPEPVVAPEVPQPSDSFQEKPPETANMDPAWASKFNNSSKEREYLARTAWLLLDAGTSALRTVFDSVHPPLNLRDHLAQAHVRSVLVRLHEEQKVLTDNQWKLLYPLKKKHVLSQKYDSHLLLTLLQSVCHLCPPYPNGWHALPMSTDSSLAADIVRMQLLYQQVASMESMAIDEYTRIWRQASEVLFRLGGPPIRVKIHRIEHEVMTPEMQTHYITTFMTAWGDGRKLISSPKSADSLRRARRNRQAKHSNDQNGLSPEDKAVWRKVHKMLVDNIVADDLLDRLQQNQVIKFSDRQEILSITKNSERMVNLLNKILNSKNSTAFKALLEAMKYKYKKIHEEVVQIRKETYKNGVRDNVDVVGVVSEVLCNHYKQNYNKCQPFPWNESVTVNIRDIYTPLDILNSDGKRLHLHDFCPPPTTNGRGPRVMLEGASGSGKSVLCQTVSYLWGSQKSFFRHRYPIFLHVDLQTMEGGFYESLYERLIPAGFSLDLSGFRSMLEEHSYDVMLLVDGYDDGSDVPELKTILSGESLRLATVIVAANPELISSGHFTPDSKMFCMGFSQTNAIKCVTNFLEQFKANIEHHEDFLGIMANEKWALRPYLNLPIVVLLVFGYYQTTKKPKLLEIETVTGLFESYGISMAMHLCKKQKIDVIGYEFPEDIITGVEKLGNFAFNTLLSNRKAFGEDELTLEIENPNAFKLCAFSKFMLGSKVKFLCGLMQDFLAAKHLADFVMDDIVKTIKDNGMTKKPKFTQVVSLLSGLYRFDYDTSVLRAIFTELAVRNIRQTRVPTGHDTETSSSEKKLRPPSGQIMDFNTSLQSLIECQSRDDVCKIVAQSLPPNILVRREGLIPSKCLYALQNVLRFEDNRLTHLEFHLQPMYMYQQSQFNDIAIAAARNKNLTSLKVQWSSLDLMSKFMCTFMTETDHIEHVTLEDVCRKPLTTVPASTWAALQTTCENMSKASRVSFINSKVAAVTYFVLQHLPHSVEELDLHGCAMNMMCSSEISGKLEKSTTLEKLDLTGAHLSGSEFVPILQGLKLCSTIKHLKMCGAKLDRLAVDALSECLKLTRSLQVLDLSECQLTTDMCQKLAGAIVQNRTLQRLVLKKTKVTSEGREAISHTKLDQVKVVGLDENVHVVNAM</sequence>
<dbReference type="GO" id="GO:0005737">
    <property type="term" value="C:cytoplasm"/>
    <property type="evidence" value="ECO:0007669"/>
    <property type="project" value="UniProtKB-SubCell"/>
</dbReference>
<evidence type="ECO:0000256" key="7">
    <source>
        <dbReference type="ARBA" id="ARBA00022859"/>
    </source>
</evidence>
<feature type="region of interest" description="Disordered" evidence="8">
    <location>
        <begin position="798"/>
        <end position="820"/>
    </location>
</feature>
<accession>A0A210PUW5</accession>
<dbReference type="Proteomes" id="UP000242188">
    <property type="component" value="Unassembled WGS sequence"/>
</dbReference>
<dbReference type="InterPro" id="IPR001611">
    <property type="entry name" value="Leu-rich_rpt"/>
</dbReference>
<keyword evidence="11" id="KW-1185">Reference proteome</keyword>
<evidence type="ECO:0000313" key="11">
    <source>
        <dbReference type="Proteomes" id="UP000242188"/>
    </source>
</evidence>